<dbReference type="EC" id="3.5.1.44" evidence="3"/>
<dbReference type="EMBL" id="JBHSQH010000001">
    <property type="protein sequence ID" value="MFC5970996.1"/>
    <property type="molecule type" value="Genomic_DNA"/>
</dbReference>
<dbReference type="Proteomes" id="UP001596099">
    <property type="component" value="Unassembled WGS sequence"/>
</dbReference>
<accession>A0ABD5RKT4</accession>
<proteinExistence type="inferred from homology"/>
<dbReference type="PANTHER" id="PTHR35147">
    <property type="entry name" value="CHEMORECEPTOR GLUTAMINE DEAMIDASE CHED-RELATED"/>
    <property type="match status" value="1"/>
</dbReference>
<keyword evidence="1 3" id="KW-0145">Chemotaxis</keyword>
<reference evidence="4 5" key="1">
    <citation type="journal article" date="2019" name="Int. J. Syst. Evol. Microbiol.">
        <title>The Global Catalogue of Microorganisms (GCM) 10K type strain sequencing project: providing services to taxonomists for standard genome sequencing and annotation.</title>
        <authorList>
            <consortium name="The Broad Institute Genomics Platform"/>
            <consortium name="The Broad Institute Genome Sequencing Center for Infectious Disease"/>
            <person name="Wu L."/>
            <person name="Ma J."/>
        </authorList>
    </citation>
    <scope>NUCLEOTIDE SEQUENCE [LARGE SCALE GENOMIC DNA]</scope>
    <source>
        <strain evidence="4 5">CGMCC 1.12543</strain>
    </source>
</reference>
<gene>
    <name evidence="3" type="primary">cheD</name>
    <name evidence="4" type="ORF">ACFPYI_06580</name>
</gene>
<evidence type="ECO:0000313" key="5">
    <source>
        <dbReference type="Proteomes" id="UP001596099"/>
    </source>
</evidence>
<keyword evidence="2 3" id="KW-0378">Hydrolase</keyword>
<evidence type="ECO:0000256" key="1">
    <source>
        <dbReference type="ARBA" id="ARBA00022500"/>
    </source>
</evidence>
<dbReference type="AlphaFoldDB" id="A0ABD5RKT4"/>
<dbReference type="CDD" id="cd16352">
    <property type="entry name" value="CheD"/>
    <property type="match status" value="1"/>
</dbReference>
<evidence type="ECO:0000256" key="3">
    <source>
        <dbReference type="HAMAP-Rule" id="MF_01440"/>
    </source>
</evidence>
<keyword evidence="5" id="KW-1185">Reference proteome</keyword>
<dbReference type="Pfam" id="PF03975">
    <property type="entry name" value="CheD"/>
    <property type="match status" value="1"/>
</dbReference>
<comment type="function">
    <text evidence="3">Probably deamidates glutamine residues to glutamate on methyl-accepting chemotaxis receptors (MCPs), playing an important role in chemotaxis.</text>
</comment>
<dbReference type="Gene3D" id="3.30.1330.200">
    <property type="match status" value="1"/>
</dbReference>
<dbReference type="RefSeq" id="WP_247413910.1">
    <property type="nucleotide sequence ID" value="NZ_JALLGW010000001.1"/>
</dbReference>
<dbReference type="HAMAP" id="MF_01440">
    <property type="entry name" value="CheD"/>
    <property type="match status" value="1"/>
</dbReference>
<comment type="similarity">
    <text evidence="3">Belongs to the CheD family.</text>
</comment>
<name>A0ABD5RKT4_9EURY</name>
<dbReference type="InterPro" id="IPR005659">
    <property type="entry name" value="Chemorcpt_Glu_NH3ase_CheD"/>
</dbReference>
<evidence type="ECO:0000256" key="2">
    <source>
        <dbReference type="ARBA" id="ARBA00022801"/>
    </source>
</evidence>
<evidence type="ECO:0000313" key="4">
    <source>
        <dbReference type="EMBL" id="MFC5970996.1"/>
    </source>
</evidence>
<dbReference type="GO" id="GO:0006935">
    <property type="term" value="P:chemotaxis"/>
    <property type="evidence" value="ECO:0007669"/>
    <property type="project" value="UniProtKB-UniRule"/>
</dbReference>
<dbReference type="InterPro" id="IPR038592">
    <property type="entry name" value="CheD-like_sf"/>
</dbReference>
<dbReference type="SUPFAM" id="SSF64438">
    <property type="entry name" value="CNF1/YfiH-like putative cysteine hydrolases"/>
    <property type="match status" value="1"/>
</dbReference>
<dbReference type="InterPro" id="IPR011324">
    <property type="entry name" value="Cytotoxic_necrot_fac-like_cat"/>
</dbReference>
<protein>
    <recommendedName>
        <fullName evidence="3">Probable chemoreceptor glutamine deamidase CheD</fullName>
        <ecNumber evidence="3">3.5.1.44</ecNumber>
    </recommendedName>
</protein>
<comment type="catalytic activity">
    <reaction evidence="3">
        <text>L-glutaminyl-[protein] + H2O = L-glutamyl-[protein] + NH4(+)</text>
        <dbReference type="Rhea" id="RHEA:16441"/>
        <dbReference type="Rhea" id="RHEA-COMP:10207"/>
        <dbReference type="Rhea" id="RHEA-COMP:10208"/>
        <dbReference type="ChEBI" id="CHEBI:15377"/>
        <dbReference type="ChEBI" id="CHEBI:28938"/>
        <dbReference type="ChEBI" id="CHEBI:29973"/>
        <dbReference type="ChEBI" id="CHEBI:30011"/>
        <dbReference type="EC" id="3.5.1.44"/>
    </reaction>
</comment>
<dbReference type="GO" id="GO:0050568">
    <property type="term" value="F:protein-glutamine glutaminase activity"/>
    <property type="evidence" value="ECO:0007669"/>
    <property type="project" value="UniProtKB-UniRule"/>
</dbReference>
<sequence length="169" mass="17304">MKTYSSSAEEAPGPDRILVGVSNYVVGESEQTLVAYGLGACVSVVLYDESEGVGGLTHAMLPNQPADSGNPGKYVDAAVEALLRDMIAAGSGLGDIEAYVVGGATIFELRDLATGAGERNVEAARDQLDSLDVPVVAEAVGGDVGRTVELDLTTGRVTVSTADGETEEL</sequence>
<dbReference type="PANTHER" id="PTHR35147:SF1">
    <property type="entry name" value="CHEMORECEPTOR GLUTAMINE DEAMIDASE CHED-RELATED"/>
    <property type="match status" value="1"/>
</dbReference>
<comment type="caution">
    <text evidence="4">The sequence shown here is derived from an EMBL/GenBank/DDBJ whole genome shotgun (WGS) entry which is preliminary data.</text>
</comment>
<organism evidence="4 5">
    <name type="scientific">Halomarina salina</name>
    <dbReference type="NCBI Taxonomy" id="1872699"/>
    <lineage>
        <taxon>Archaea</taxon>
        <taxon>Methanobacteriati</taxon>
        <taxon>Methanobacteriota</taxon>
        <taxon>Stenosarchaea group</taxon>
        <taxon>Halobacteria</taxon>
        <taxon>Halobacteriales</taxon>
        <taxon>Natronomonadaceae</taxon>
        <taxon>Halomarina</taxon>
    </lineage>
</organism>